<reference evidence="2" key="1">
    <citation type="submission" date="2019-10" db="EMBL/GenBank/DDBJ databases">
        <authorList>
            <person name="Zhang R."/>
            <person name="Pan Y."/>
            <person name="Wang J."/>
            <person name="Ma R."/>
            <person name="Yu S."/>
        </authorList>
    </citation>
    <scope>NUCLEOTIDE SEQUENCE</scope>
    <source>
        <strain evidence="2">LA-IB0</strain>
        <tissue evidence="2">Leaf</tissue>
    </source>
</reference>
<feature type="region of interest" description="Disordered" evidence="1">
    <location>
        <begin position="100"/>
        <end position="125"/>
    </location>
</feature>
<dbReference type="AlphaFoldDB" id="A0AAV6Y5B3"/>
<evidence type="ECO:0000313" key="3">
    <source>
        <dbReference type="Proteomes" id="UP000826271"/>
    </source>
</evidence>
<evidence type="ECO:0000313" key="2">
    <source>
        <dbReference type="EMBL" id="KAG8389994.1"/>
    </source>
</evidence>
<comment type="caution">
    <text evidence="2">The sequence shown here is derived from an EMBL/GenBank/DDBJ whole genome shotgun (WGS) entry which is preliminary data.</text>
</comment>
<protein>
    <recommendedName>
        <fullName evidence="4">Reverse transcriptase</fullName>
    </recommendedName>
</protein>
<evidence type="ECO:0000256" key="1">
    <source>
        <dbReference type="SAM" id="MobiDB-lite"/>
    </source>
</evidence>
<evidence type="ECO:0008006" key="4">
    <source>
        <dbReference type="Google" id="ProtNLM"/>
    </source>
</evidence>
<keyword evidence="3" id="KW-1185">Reference proteome</keyword>
<gene>
    <name evidence="2" type="ORF">BUALT_Bualt01G0037200</name>
</gene>
<dbReference type="EMBL" id="WHWC01000001">
    <property type="protein sequence ID" value="KAG8389994.1"/>
    <property type="molecule type" value="Genomic_DNA"/>
</dbReference>
<name>A0AAV6Y5B3_9LAMI</name>
<organism evidence="2 3">
    <name type="scientific">Buddleja alternifolia</name>
    <dbReference type="NCBI Taxonomy" id="168488"/>
    <lineage>
        <taxon>Eukaryota</taxon>
        <taxon>Viridiplantae</taxon>
        <taxon>Streptophyta</taxon>
        <taxon>Embryophyta</taxon>
        <taxon>Tracheophyta</taxon>
        <taxon>Spermatophyta</taxon>
        <taxon>Magnoliopsida</taxon>
        <taxon>eudicotyledons</taxon>
        <taxon>Gunneridae</taxon>
        <taxon>Pentapetalae</taxon>
        <taxon>asterids</taxon>
        <taxon>lamiids</taxon>
        <taxon>Lamiales</taxon>
        <taxon>Scrophulariaceae</taxon>
        <taxon>Buddlejeae</taxon>
        <taxon>Buddleja</taxon>
    </lineage>
</organism>
<proteinExistence type="predicted"/>
<dbReference type="Proteomes" id="UP000826271">
    <property type="component" value="Unassembled WGS sequence"/>
</dbReference>
<sequence>MERLFYLIEEEVRCKSWDPVSFSRNGPSLSHLFFADDIILTAKANDKTALTSSTLLILFAIPRVLKLMINEGNSTGSRMLVVSTNPNRVLYRKFLAETTDFRPTTPGHSPGVGHATGPSSTGPEA</sequence>
<accession>A0AAV6Y5B3</accession>